<dbReference type="Proteomes" id="UP000070444">
    <property type="component" value="Unassembled WGS sequence"/>
</dbReference>
<dbReference type="PRINTS" id="PR00237">
    <property type="entry name" value="GPCRRHODOPSN"/>
</dbReference>
<evidence type="ECO:0000313" key="8">
    <source>
        <dbReference type="Proteomes" id="UP000070444"/>
    </source>
</evidence>
<sequence length="289" mass="32836">MSNSSTPSIPQISDELRHGISVEYMLLGVFGGILNTLILTVLIQKIKKSSHTDVKLSAIVVITDLIVSSGLFIRSIVGLLPYHLLELDQKWCLFDFIFTAQFLIFSGYSLGVMSLERFFLICLGIEFPFIFWVLLVAISWLPQIIYSFINMSYPNIILVGRTKTACTMAATGPGFGYFILFTVFFFLSFFSVIIGYVGIMIVKFKQCIKQINMNVPKEQVYKDLRTTGKFFILLYELTTGKKRTIEMDAVSNCMVSCSVIANPLVLLYMNNEIREGFVTFIKKIKDRIF</sequence>
<dbReference type="EMBL" id="KQ964423">
    <property type="protein sequence ID" value="KXN74424.1"/>
    <property type="molecule type" value="Genomic_DNA"/>
</dbReference>
<feature type="transmembrane region" description="Helical" evidence="6">
    <location>
        <begin position="54"/>
        <end position="73"/>
    </location>
</feature>
<evidence type="ECO:0000313" key="7">
    <source>
        <dbReference type="EMBL" id="KXN74424.1"/>
    </source>
</evidence>
<gene>
    <name evidence="7" type="ORF">CONCODRAFT_2432</name>
</gene>
<evidence type="ECO:0000256" key="3">
    <source>
        <dbReference type="ARBA" id="ARBA00022989"/>
    </source>
</evidence>
<keyword evidence="8" id="KW-1185">Reference proteome</keyword>
<dbReference type="SUPFAM" id="SSF81321">
    <property type="entry name" value="Family A G protein-coupled receptor-like"/>
    <property type="match status" value="1"/>
</dbReference>
<dbReference type="InterPro" id="IPR000276">
    <property type="entry name" value="GPCR_Rhodpsn"/>
</dbReference>
<comment type="similarity">
    <text evidence="5">Belongs to the G-protein coupled receptor 1 family.</text>
</comment>
<feature type="transmembrane region" description="Helical" evidence="6">
    <location>
        <begin position="177"/>
        <end position="202"/>
    </location>
</feature>
<feature type="transmembrane region" description="Helical" evidence="6">
    <location>
        <begin position="118"/>
        <end position="141"/>
    </location>
</feature>
<keyword evidence="4 6" id="KW-0472">Membrane</keyword>
<dbReference type="Gene3D" id="1.20.1070.10">
    <property type="entry name" value="Rhodopsin 7-helix transmembrane proteins"/>
    <property type="match status" value="1"/>
</dbReference>
<protein>
    <submittedName>
        <fullName evidence="7">Family A G protein-coupled receptor-like protein</fullName>
    </submittedName>
</protein>
<keyword evidence="5" id="KW-0807">Transducer</keyword>
<accession>A0A137PHE3</accession>
<comment type="subcellular location">
    <subcellularLocation>
        <location evidence="1">Membrane</location>
    </subcellularLocation>
</comment>
<evidence type="ECO:0000256" key="5">
    <source>
        <dbReference type="RuleBase" id="RU000688"/>
    </source>
</evidence>
<dbReference type="GO" id="GO:0016020">
    <property type="term" value="C:membrane"/>
    <property type="evidence" value="ECO:0007669"/>
    <property type="project" value="UniProtKB-SubCell"/>
</dbReference>
<keyword evidence="5 7" id="KW-0675">Receptor</keyword>
<reference evidence="7 8" key="1">
    <citation type="journal article" date="2015" name="Genome Biol. Evol.">
        <title>Phylogenomic analyses indicate that early fungi evolved digesting cell walls of algal ancestors of land plants.</title>
        <authorList>
            <person name="Chang Y."/>
            <person name="Wang S."/>
            <person name="Sekimoto S."/>
            <person name="Aerts A.L."/>
            <person name="Choi C."/>
            <person name="Clum A."/>
            <person name="LaButti K.M."/>
            <person name="Lindquist E.A."/>
            <person name="Yee Ngan C."/>
            <person name="Ohm R.A."/>
            <person name="Salamov A.A."/>
            <person name="Grigoriev I.V."/>
            <person name="Spatafora J.W."/>
            <person name="Berbee M.L."/>
        </authorList>
    </citation>
    <scope>NUCLEOTIDE SEQUENCE [LARGE SCALE GENOMIC DNA]</scope>
    <source>
        <strain evidence="7 8">NRRL 28638</strain>
    </source>
</reference>
<feature type="transmembrane region" description="Helical" evidence="6">
    <location>
        <begin position="24"/>
        <end position="42"/>
    </location>
</feature>
<evidence type="ECO:0000256" key="6">
    <source>
        <dbReference type="SAM" id="Phobius"/>
    </source>
</evidence>
<evidence type="ECO:0000256" key="4">
    <source>
        <dbReference type="ARBA" id="ARBA00023136"/>
    </source>
</evidence>
<dbReference type="PROSITE" id="PS00237">
    <property type="entry name" value="G_PROTEIN_RECEP_F1_1"/>
    <property type="match status" value="1"/>
</dbReference>
<feature type="transmembrane region" description="Helical" evidence="6">
    <location>
        <begin position="93"/>
        <end position="111"/>
    </location>
</feature>
<evidence type="ECO:0000256" key="2">
    <source>
        <dbReference type="ARBA" id="ARBA00022692"/>
    </source>
</evidence>
<evidence type="ECO:0000256" key="1">
    <source>
        <dbReference type="ARBA" id="ARBA00004370"/>
    </source>
</evidence>
<keyword evidence="3 6" id="KW-1133">Transmembrane helix</keyword>
<proteinExistence type="inferred from homology"/>
<dbReference type="GO" id="GO:0004930">
    <property type="term" value="F:G protein-coupled receptor activity"/>
    <property type="evidence" value="ECO:0007669"/>
    <property type="project" value="UniProtKB-KW"/>
</dbReference>
<keyword evidence="5" id="KW-0297">G-protein coupled receptor</keyword>
<organism evidence="7 8">
    <name type="scientific">Conidiobolus coronatus (strain ATCC 28846 / CBS 209.66 / NRRL 28638)</name>
    <name type="common">Delacroixia coronata</name>
    <dbReference type="NCBI Taxonomy" id="796925"/>
    <lineage>
        <taxon>Eukaryota</taxon>
        <taxon>Fungi</taxon>
        <taxon>Fungi incertae sedis</taxon>
        <taxon>Zoopagomycota</taxon>
        <taxon>Entomophthoromycotina</taxon>
        <taxon>Entomophthoromycetes</taxon>
        <taxon>Entomophthorales</taxon>
        <taxon>Ancylistaceae</taxon>
        <taxon>Conidiobolus</taxon>
    </lineage>
</organism>
<name>A0A137PHE3_CONC2</name>
<keyword evidence="2 5" id="KW-0812">Transmembrane</keyword>
<dbReference type="AlphaFoldDB" id="A0A137PHE3"/>